<feature type="compositionally biased region" description="Basic and acidic residues" evidence="1">
    <location>
        <begin position="1"/>
        <end position="18"/>
    </location>
</feature>
<evidence type="ECO:0000313" key="2">
    <source>
        <dbReference type="EMBL" id="QKF94637.1"/>
    </source>
</evidence>
<dbReference type="PANTHER" id="PTHR34599">
    <property type="entry name" value="PEROXIDASE-RELATED"/>
    <property type="match status" value="1"/>
</dbReference>
<feature type="region of interest" description="Disordered" evidence="1">
    <location>
        <begin position="1"/>
        <end position="29"/>
    </location>
</feature>
<dbReference type="EMBL" id="MT418680">
    <property type="protein sequence ID" value="QKF94637.1"/>
    <property type="molecule type" value="Genomic_DNA"/>
</dbReference>
<dbReference type="InterPro" id="IPR052559">
    <property type="entry name" value="V-haloperoxidase"/>
</dbReference>
<dbReference type="PANTHER" id="PTHR34599:SF1">
    <property type="entry name" value="PHOSPHATIDIC ACID PHOSPHATASE TYPE 2_HALOPEROXIDASE DOMAIN-CONTAINING PROTEIN"/>
    <property type="match status" value="1"/>
</dbReference>
<accession>A0A7D3V955</accession>
<reference evidence="2 3" key="1">
    <citation type="submission" date="2020-04" db="EMBL/GenBank/DDBJ databases">
        <title>Advantages and limits of metagenomic assembly and binning of a giant virus.</title>
        <authorList>
            <person name="Schulz F."/>
            <person name="Andreani J."/>
            <person name="Francis R."/>
            <person name="Boudjemaa H."/>
            <person name="Bou Khalil J.Y."/>
            <person name="Lee J."/>
            <person name="La Scola B."/>
            <person name="Woyke T."/>
        </authorList>
    </citation>
    <scope>NUCLEOTIDE SEQUENCE [LARGE SCALE GENOMIC DNA]</scope>
    <source>
        <strain evidence="2 3">FV1/VV64</strain>
    </source>
</reference>
<evidence type="ECO:0000256" key="1">
    <source>
        <dbReference type="SAM" id="MobiDB-lite"/>
    </source>
</evidence>
<dbReference type="Gene3D" id="1.10.606.10">
    <property type="entry name" value="Vanadium-containing Chloroperoxidase, domain 2"/>
    <property type="match status" value="1"/>
</dbReference>
<gene>
    <name evidence="2" type="ORF">Fadolivirus_1_1179</name>
</gene>
<dbReference type="InterPro" id="IPR036938">
    <property type="entry name" value="PAP2/HPO_sf"/>
</dbReference>
<dbReference type="CDD" id="cd03398">
    <property type="entry name" value="PAP2_haloperoxidase"/>
    <property type="match status" value="1"/>
</dbReference>
<protein>
    <submittedName>
        <fullName evidence="2">Haloperoxidase PAP2-like protein</fullName>
    </submittedName>
</protein>
<evidence type="ECO:0000313" key="3">
    <source>
        <dbReference type="Proteomes" id="UP001162001"/>
    </source>
</evidence>
<dbReference type="SUPFAM" id="SSF48317">
    <property type="entry name" value="Acid phosphatase/Vanadium-dependent haloperoxidase"/>
    <property type="match status" value="1"/>
</dbReference>
<dbReference type="InterPro" id="IPR016119">
    <property type="entry name" value="Br/Cl_peroxidase_C"/>
</dbReference>
<dbReference type="GO" id="GO:0004601">
    <property type="term" value="F:peroxidase activity"/>
    <property type="evidence" value="ECO:0007669"/>
    <property type="project" value="InterPro"/>
</dbReference>
<name>A0A7D3V955_9VIRU</name>
<organism evidence="2 3">
    <name type="scientific">Fadolivirus FV1/VV64</name>
    <dbReference type="NCBI Taxonomy" id="3070911"/>
    <lineage>
        <taxon>Viruses</taxon>
        <taxon>Varidnaviria</taxon>
        <taxon>Bamfordvirae</taxon>
        <taxon>Nucleocytoviricota</taxon>
        <taxon>Megaviricetes</taxon>
        <taxon>Imitervirales</taxon>
        <taxon>Mimiviridae</taxon>
        <taxon>Klosneuvirinae</taxon>
        <taxon>Fadolivirus</taxon>
        <taxon>Fadolivirus algeromassiliense</taxon>
    </lineage>
</organism>
<proteinExistence type="predicted"/>
<dbReference type="Proteomes" id="UP001162001">
    <property type="component" value="Segment"/>
</dbReference>
<keyword evidence="3" id="KW-1185">Reference proteome</keyword>
<sequence length="612" mass="66149">MSKVTRKEGKSIKNEKHSKPQHNCDPCNESESSTTVHHNPCHPCHPVPQSHCDSCINRNFQNKSEKLRCKLGKLQKHECPPKPAENAEELKYKNYNYNGLFHKGLQHDSNGTLLNPLEYEKMRDAILSNDQVKLATVQLATGSQMKLVNPLASLATMLVGAPQCALKIANPPTLHDDAGAADMVEVYAHVVARDVEFRNYGTDAAIANLLLPTHMNEPSVLANMRNKPILSGGQFTAKNLFRGISSDELIGPYISQFVYLDVPIGIGKVPQAYTVPLARYASRVEWGVTKTEAVNMQNGLISSQPGTLAADPTKRYIYTGRALAELVHNDPAFHIYYAAALILGGLGASPNPSFPVYPNQASFITGAGGPGVQCALAEVTGMALKHAWYWKWQCFRGIRPEGFALAIDNVKTGTIANPGNYDISNVVLNNGVLPDIVAINNAWVPGNSHTLAVCYKEGSPTHPTYTSGHATIAGAACTILKIFYDCDKAWASLPGVQTGVLSSLIPGPVEPAAGGATLVAYTGADAGGMSIWGEINKLASNISIGRNWAGVHYRQDAIEGMLLGEQIAIKYMEDCLSGMVENNLNGTFPQITFRKFDGTHTTIKPTLCKGRC</sequence>